<dbReference type="SUPFAM" id="SSF51735">
    <property type="entry name" value="NAD(P)-binding Rossmann-fold domains"/>
    <property type="match status" value="1"/>
</dbReference>
<dbReference type="PRINTS" id="PR00084">
    <property type="entry name" value="MTLDHDRGNASE"/>
</dbReference>
<evidence type="ECO:0000256" key="2">
    <source>
        <dbReference type="ARBA" id="ARBA00023027"/>
    </source>
</evidence>
<proteinExistence type="predicted"/>
<dbReference type="InterPro" id="IPR050988">
    <property type="entry name" value="Mannitol_DH/Oxidoreductase"/>
</dbReference>
<keyword evidence="2" id="KW-0520">NAD</keyword>
<organism evidence="5 6">
    <name type="scientific">Novosphingobium organovorum</name>
    <dbReference type="NCBI Taxonomy" id="2930092"/>
    <lineage>
        <taxon>Bacteria</taxon>
        <taxon>Pseudomonadati</taxon>
        <taxon>Pseudomonadota</taxon>
        <taxon>Alphaproteobacteria</taxon>
        <taxon>Sphingomonadales</taxon>
        <taxon>Sphingomonadaceae</taxon>
        <taxon>Novosphingobium</taxon>
    </lineage>
</organism>
<evidence type="ECO:0000259" key="4">
    <source>
        <dbReference type="Pfam" id="PF08125"/>
    </source>
</evidence>
<accession>A0ABT0BGP0</accession>
<evidence type="ECO:0000256" key="1">
    <source>
        <dbReference type="ARBA" id="ARBA00023002"/>
    </source>
</evidence>
<dbReference type="Gene3D" id="3.40.50.720">
    <property type="entry name" value="NAD(P)-binding Rossmann-like Domain"/>
    <property type="match status" value="1"/>
</dbReference>
<dbReference type="Proteomes" id="UP001162881">
    <property type="component" value="Unassembled WGS sequence"/>
</dbReference>
<dbReference type="InterPro" id="IPR013131">
    <property type="entry name" value="Mannitol_DH_N"/>
</dbReference>
<dbReference type="PROSITE" id="PS00974">
    <property type="entry name" value="MANNITOL_DHGENASE"/>
    <property type="match status" value="1"/>
</dbReference>
<dbReference type="InterPro" id="IPR023027">
    <property type="entry name" value="Mannitol_DH_CS"/>
</dbReference>
<reference evidence="5" key="1">
    <citation type="submission" date="2022-03" db="EMBL/GenBank/DDBJ databases">
        <title>Identification of a novel bacterium isolated from mangrove sediments.</title>
        <authorList>
            <person name="Pan X."/>
        </authorList>
    </citation>
    <scope>NUCLEOTIDE SEQUENCE</scope>
    <source>
        <strain evidence="5">B1949</strain>
    </source>
</reference>
<feature type="domain" description="Mannitol dehydrogenase N-terminal" evidence="3">
    <location>
        <begin position="30"/>
        <end position="277"/>
    </location>
</feature>
<dbReference type="PANTHER" id="PTHR43362">
    <property type="entry name" value="MANNITOL DEHYDROGENASE DSF1-RELATED"/>
    <property type="match status" value="1"/>
</dbReference>
<name>A0ABT0BGP0_9SPHN</name>
<dbReference type="Gene3D" id="1.10.1040.10">
    <property type="entry name" value="N-(1-d-carboxylethyl)-l-norvaline Dehydrogenase, domain 2"/>
    <property type="match status" value="1"/>
</dbReference>
<comment type="caution">
    <text evidence="5">The sequence shown here is derived from an EMBL/GenBank/DDBJ whole genome shotgun (WGS) entry which is preliminary data.</text>
</comment>
<dbReference type="SUPFAM" id="SSF48179">
    <property type="entry name" value="6-phosphogluconate dehydrogenase C-terminal domain-like"/>
    <property type="match status" value="1"/>
</dbReference>
<keyword evidence="1" id="KW-0560">Oxidoreductase</keyword>
<dbReference type="PANTHER" id="PTHR43362:SF1">
    <property type="entry name" value="MANNITOL DEHYDROGENASE 2-RELATED"/>
    <property type="match status" value="1"/>
</dbReference>
<evidence type="ECO:0000313" key="6">
    <source>
        <dbReference type="Proteomes" id="UP001162881"/>
    </source>
</evidence>
<dbReference type="InterPro" id="IPR013328">
    <property type="entry name" value="6PGD_dom2"/>
</dbReference>
<dbReference type="EMBL" id="JALHLF010000085">
    <property type="protein sequence ID" value="MCJ2184240.1"/>
    <property type="molecule type" value="Genomic_DNA"/>
</dbReference>
<feature type="domain" description="Mannitol dehydrogenase C-terminal" evidence="4">
    <location>
        <begin position="286"/>
        <end position="475"/>
    </location>
</feature>
<dbReference type="RefSeq" id="WP_244022877.1">
    <property type="nucleotide sequence ID" value="NZ_JALHLF010000085.1"/>
</dbReference>
<dbReference type="InterPro" id="IPR013118">
    <property type="entry name" value="Mannitol_DH_C"/>
</dbReference>
<keyword evidence="6" id="KW-1185">Reference proteome</keyword>
<protein>
    <submittedName>
        <fullName evidence="5">Mannitol dehydrogenase family protein</fullName>
    </submittedName>
</protein>
<dbReference type="InterPro" id="IPR008927">
    <property type="entry name" value="6-PGluconate_DH-like_C_sf"/>
</dbReference>
<evidence type="ECO:0000313" key="5">
    <source>
        <dbReference type="EMBL" id="MCJ2184240.1"/>
    </source>
</evidence>
<gene>
    <name evidence="5" type="ORF">MTR62_16300</name>
</gene>
<sequence length="488" mass="52391">MAIRLNQNSLHDLPATVAAPGYARAALGAGIVHFGVGNFHRAHQAAYLDALFAKGLGHDWAIVGAGVMPGEERLRSVLEAQDWLTLHVAQSAGASEARVIGSMIDYLPIADGAAIVARLVDPAIRIVSLTVTEGGYFLDAEGGFDPEHPAILADTLNPEAPATVFGLIIKALRLRREAGTAPFTVMSCDNLPHNGTLTRGTVVGLARLVDPSFADWIASSVAFPNGMVDRITPATSDRERALAREEFGVADGHPVFSEDFIQWVLEDDFPQGRPPLEAVGVTFVADVTPYEHMKLRILNASHAMLAYPAALLGITYAHDAVVHPLIAAMLGKIQREEIIPGVAQVPEITPEDYFGITLRRFANPKIADTIARLCYDGANRQPKFIVPALRHALDAGLVIDGLALACALWCRYCAGTREDGSVIEPNDPAWDRLNAVALAARREPGLWLAQSDIYGSLGKDERLQAAFARALDALWRDGVEATVSAFVA</sequence>
<dbReference type="InterPro" id="IPR000669">
    <property type="entry name" value="Mannitol_DH"/>
</dbReference>
<dbReference type="Pfam" id="PF08125">
    <property type="entry name" value="Mannitol_dh_C"/>
    <property type="match status" value="1"/>
</dbReference>
<evidence type="ECO:0000259" key="3">
    <source>
        <dbReference type="Pfam" id="PF01232"/>
    </source>
</evidence>
<dbReference type="InterPro" id="IPR036291">
    <property type="entry name" value="NAD(P)-bd_dom_sf"/>
</dbReference>
<dbReference type="Pfam" id="PF01232">
    <property type="entry name" value="Mannitol_dh"/>
    <property type="match status" value="1"/>
</dbReference>